<feature type="compositionally biased region" description="Low complexity" evidence="1">
    <location>
        <begin position="160"/>
        <end position="169"/>
    </location>
</feature>
<accession>A0A1J5PR25</accession>
<proteinExistence type="predicted"/>
<name>A0A1J5PR25_9ZZZZ</name>
<evidence type="ECO:0000313" key="2">
    <source>
        <dbReference type="EMBL" id="OIQ74046.1"/>
    </source>
</evidence>
<organism evidence="2">
    <name type="scientific">mine drainage metagenome</name>
    <dbReference type="NCBI Taxonomy" id="410659"/>
    <lineage>
        <taxon>unclassified sequences</taxon>
        <taxon>metagenomes</taxon>
        <taxon>ecological metagenomes</taxon>
    </lineage>
</organism>
<gene>
    <name evidence="2" type="ORF">GALL_443110</name>
</gene>
<comment type="caution">
    <text evidence="2">The sequence shown here is derived from an EMBL/GenBank/DDBJ whole genome shotgun (WGS) entry which is preliminary data.</text>
</comment>
<dbReference type="EMBL" id="MLJW01002643">
    <property type="protein sequence ID" value="OIQ74046.1"/>
    <property type="molecule type" value="Genomic_DNA"/>
</dbReference>
<reference evidence="2" key="1">
    <citation type="submission" date="2016-10" db="EMBL/GenBank/DDBJ databases">
        <title>Sequence of Gallionella enrichment culture.</title>
        <authorList>
            <person name="Poehlein A."/>
            <person name="Muehling M."/>
            <person name="Daniel R."/>
        </authorList>
    </citation>
    <scope>NUCLEOTIDE SEQUENCE</scope>
</reference>
<sequence>MQIHPGGLPRCPVGFDGALVLRDECDLGIQRLARHGILRRQALVAGQIDLSAFQHGFVARELPLGLRQGGFIRPRIDLREQIALLDLVAFLEVDLHQIAADLGSDGHGRQRSHRAEGVEVDPDIALADNLRNNGHRRGIPATSALLRRNPLSAPPDDAGDNQQGQDGCQNKPSAGRRLGNL</sequence>
<protein>
    <submittedName>
        <fullName evidence="2">Uncharacterized protein</fullName>
    </submittedName>
</protein>
<feature type="region of interest" description="Disordered" evidence="1">
    <location>
        <begin position="131"/>
        <end position="181"/>
    </location>
</feature>
<evidence type="ECO:0000256" key="1">
    <source>
        <dbReference type="SAM" id="MobiDB-lite"/>
    </source>
</evidence>
<dbReference type="AlphaFoldDB" id="A0A1J5PR25"/>